<evidence type="ECO:0000256" key="5">
    <source>
        <dbReference type="PROSITE-ProRule" id="PRU01240"/>
    </source>
</evidence>
<keyword evidence="8" id="KW-1185">Reference proteome</keyword>
<protein>
    <submittedName>
        <fullName evidence="7">Subtilisin-like protein</fullName>
    </submittedName>
</protein>
<dbReference type="PANTHER" id="PTHR43806:SF11">
    <property type="entry name" value="CEREVISIN-RELATED"/>
    <property type="match status" value="1"/>
</dbReference>
<accession>A0A177C3L6</accession>
<dbReference type="InParanoid" id="A0A177C3L6"/>
<dbReference type="InterPro" id="IPR036852">
    <property type="entry name" value="Peptidase_S8/S53_dom_sf"/>
</dbReference>
<feature type="active site" description="Charge relay system" evidence="5">
    <location>
        <position position="132"/>
    </location>
</feature>
<dbReference type="SUPFAM" id="SSF52743">
    <property type="entry name" value="Subtilisin-like"/>
    <property type="match status" value="1"/>
</dbReference>
<keyword evidence="4 5" id="KW-0720">Serine protease</keyword>
<comment type="similarity">
    <text evidence="1 5">Belongs to the peptidase S8 family.</text>
</comment>
<evidence type="ECO:0000256" key="4">
    <source>
        <dbReference type="ARBA" id="ARBA00022825"/>
    </source>
</evidence>
<feature type="active site" description="Charge relay system" evidence="5">
    <location>
        <position position="63"/>
    </location>
</feature>
<gene>
    <name evidence="7" type="ORF">CC84DRAFT_1252031</name>
</gene>
<proteinExistence type="inferred from homology"/>
<dbReference type="EMBL" id="KV441556">
    <property type="protein sequence ID" value="OAG01996.1"/>
    <property type="molecule type" value="Genomic_DNA"/>
</dbReference>
<evidence type="ECO:0000259" key="6">
    <source>
        <dbReference type="Pfam" id="PF00082"/>
    </source>
</evidence>
<dbReference type="Gene3D" id="3.40.50.200">
    <property type="entry name" value="Peptidase S8/S53 domain"/>
    <property type="match status" value="1"/>
</dbReference>
<dbReference type="STRING" id="1460663.A0A177C3L6"/>
<dbReference type="GeneID" id="28767839"/>
<dbReference type="InterPro" id="IPR015500">
    <property type="entry name" value="Peptidase_S8_subtilisin-rel"/>
</dbReference>
<dbReference type="AlphaFoldDB" id="A0A177C3L6"/>
<dbReference type="OrthoDB" id="206201at2759"/>
<dbReference type="Pfam" id="PF00082">
    <property type="entry name" value="Peptidase_S8"/>
    <property type="match status" value="1"/>
</dbReference>
<evidence type="ECO:0000256" key="2">
    <source>
        <dbReference type="ARBA" id="ARBA00022670"/>
    </source>
</evidence>
<dbReference type="Proteomes" id="UP000077069">
    <property type="component" value="Unassembled WGS sequence"/>
</dbReference>
<organism evidence="7 8">
    <name type="scientific">Paraphaeosphaeria sporulosa</name>
    <dbReference type="NCBI Taxonomy" id="1460663"/>
    <lineage>
        <taxon>Eukaryota</taxon>
        <taxon>Fungi</taxon>
        <taxon>Dikarya</taxon>
        <taxon>Ascomycota</taxon>
        <taxon>Pezizomycotina</taxon>
        <taxon>Dothideomycetes</taxon>
        <taxon>Pleosporomycetidae</taxon>
        <taxon>Pleosporales</taxon>
        <taxon>Massarineae</taxon>
        <taxon>Didymosphaeriaceae</taxon>
        <taxon>Paraphaeosphaeria</taxon>
    </lineage>
</organism>
<dbReference type="InterPro" id="IPR050131">
    <property type="entry name" value="Peptidase_S8_subtilisin-like"/>
</dbReference>
<dbReference type="PROSITE" id="PS00136">
    <property type="entry name" value="SUBTILASE_ASP"/>
    <property type="match status" value="1"/>
</dbReference>
<evidence type="ECO:0000313" key="8">
    <source>
        <dbReference type="Proteomes" id="UP000077069"/>
    </source>
</evidence>
<reference evidence="7 8" key="1">
    <citation type="submission" date="2016-05" db="EMBL/GenBank/DDBJ databases">
        <title>Comparative analysis of secretome profiles of manganese(II)-oxidizing ascomycete fungi.</title>
        <authorList>
            <consortium name="DOE Joint Genome Institute"/>
            <person name="Zeiner C.A."/>
            <person name="Purvine S.O."/>
            <person name="Zink E.M."/>
            <person name="Wu S."/>
            <person name="Pasa-Tolic L."/>
            <person name="Chaput D.L."/>
            <person name="Haridas S."/>
            <person name="Grigoriev I.V."/>
            <person name="Santelli C.M."/>
            <person name="Hansel C.M."/>
        </authorList>
    </citation>
    <scope>NUCLEOTIDE SEQUENCE [LARGE SCALE GENOMIC DNA]</scope>
    <source>
        <strain evidence="7 8">AP3s5-JAC2a</strain>
    </source>
</reference>
<dbReference type="InterPro" id="IPR000209">
    <property type="entry name" value="Peptidase_S8/S53_dom"/>
</dbReference>
<name>A0A177C3L6_9PLEO</name>
<dbReference type="CDD" id="cd00306">
    <property type="entry name" value="Peptidases_S8_S53"/>
    <property type="match status" value="1"/>
</dbReference>
<keyword evidence="3 5" id="KW-0378">Hydrolase</keyword>
<dbReference type="RefSeq" id="XP_018032361.1">
    <property type="nucleotide sequence ID" value="XM_018184353.1"/>
</dbReference>
<dbReference type="PANTHER" id="PTHR43806">
    <property type="entry name" value="PEPTIDASE S8"/>
    <property type="match status" value="1"/>
</dbReference>
<dbReference type="InterPro" id="IPR023827">
    <property type="entry name" value="Peptidase_S8_Asp-AS"/>
</dbReference>
<feature type="domain" description="Peptidase S8/S53" evidence="6">
    <location>
        <begin position="57"/>
        <end position="346"/>
    </location>
</feature>
<dbReference type="GO" id="GO:0004252">
    <property type="term" value="F:serine-type endopeptidase activity"/>
    <property type="evidence" value="ECO:0007669"/>
    <property type="project" value="UniProtKB-UniRule"/>
</dbReference>
<evidence type="ECO:0000256" key="3">
    <source>
        <dbReference type="ARBA" id="ARBA00022801"/>
    </source>
</evidence>
<dbReference type="PROSITE" id="PS51892">
    <property type="entry name" value="SUBTILASE"/>
    <property type="match status" value="1"/>
</dbReference>
<feature type="active site" description="Charge relay system" evidence="5">
    <location>
        <position position="306"/>
    </location>
</feature>
<evidence type="ECO:0000313" key="7">
    <source>
        <dbReference type="EMBL" id="OAG01996.1"/>
    </source>
</evidence>
<sequence>MSLVWSSFWQSVTIRTWLPSLASTKHIGKSRAREWFTLLRNLRKRYFPYGLNEAVRVRIAVLDTGIDNTNPDINEMWGKRAQPPRKYYRNFLEDFAVASQLGTEPWTKEKVDEHIKQLRQRREDLPRDDTGHGTHVAGIIMQLYPEANLFIGRVLAENVITEDGATRAAARRLALAILFASEEWKVKIISLSIGFRKTFLRSEEKAIVRNAIKYVMDKDPSVLIFASASNEGNRDEILFPASEDRVFCINSSDGDGNRSEFNPPHQERHENFSILGEGVNSTCLQQKNAGTSGRLVASWSIRRGTSVATPIAVSVAAIILHFGREELEGHHRDLETRRGIKRILESMAPQENRDKFYDIVPWRKGVFVENNGFRDPNESIALAKERFRDILEDAF</sequence>
<keyword evidence="2 5" id="KW-0645">Protease</keyword>
<dbReference type="GO" id="GO:0006508">
    <property type="term" value="P:proteolysis"/>
    <property type="evidence" value="ECO:0007669"/>
    <property type="project" value="UniProtKB-KW"/>
</dbReference>
<dbReference type="PRINTS" id="PR00723">
    <property type="entry name" value="SUBTILISIN"/>
</dbReference>
<evidence type="ECO:0000256" key="1">
    <source>
        <dbReference type="ARBA" id="ARBA00011073"/>
    </source>
</evidence>